<keyword evidence="2" id="KW-1185">Reference proteome</keyword>
<name>A0AAN6JQE0_9BASI</name>
<protein>
    <submittedName>
        <fullName evidence="1">Uncharacterized protein</fullName>
    </submittedName>
</protein>
<sequence length="139" mass="16205">MASESSTLLHRLPARLQVEYLIDLGEDLFFGQPALAEHRLRVHKKAFVFFANLQSTPHHSGDAINHNYNVLIRAYSGQLQKQRWLLRAYNFCRKPATDRAYAALLEDSLALKARFWYIFEGHTFRIRRQIPPPFSNSFS</sequence>
<reference evidence="1" key="1">
    <citation type="journal article" date="2023" name="PhytoFront">
        <title>Draft Genome Resources of Seven Strains of Tilletia horrida, Causal Agent of Kernel Smut of Rice.</title>
        <authorList>
            <person name="Khanal S."/>
            <person name="Antony Babu S."/>
            <person name="Zhou X.G."/>
        </authorList>
    </citation>
    <scope>NUCLEOTIDE SEQUENCE</scope>
    <source>
        <strain evidence="1">TX6</strain>
    </source>
</reference>
<accession>A0AAN6JQE0</accession>
<proteinExistence type="predicted"/>
<evidence type="ECO:0000313" key="2">
    <source>
        <dbReference type="Proteomes" id="UP001176517"/>
    </source>
</evidence>
<comment type="caution">
    <text evidence="1">The sequence shown here is derived from an EMBL/GenBank/DDBJ whole genome shotgun (WGS) entry which is preliminary data.</text>
</comment>
<dbReference type="AlphaFoldDB" id="A0AAN6JQE0"/>
<organism evidence="1 2">
    <name type="scientific">Tilletia horrida</name>
    <dbReference type="NCBI Taxonomy" id="155126"/>
    <lineage>
        <taxon>Eukaryota</taxon>
        <taxon>Fungi</taxon>
        <taxon>Dikarya</taxon>
        <taxon>Basidiomycota</taxon>
        <taxon>Ustilaginomycotina</taxon>
        <taxon>Exobasidiomycetes</taxon>
        <taxon>Tilletiales</taxon>
        <taxon>Tilletiaceae</taxon>
        <taxon>Tilletia</taxon>
    </lineage>
</organism>
<dbReference type="Proteomes" id="UP001176517">
    <property type="component" value="Unassembled WGS sequence"/>
</dbReference>
<evidence type="ECO:0000313" key="1">
    <source>
        <dbReference type="EMBL" id="KAK0542647.1"/>
    </source>
</evidence>
<gene>
    <name evidence="1" type="ORF">OC846_006674</name>
</gene>
<dbReference type="EMBL" id="JAPDMZ010000478">
    <property type="protein sequence ID" value="KAK0542647.1"/>
    <property type="molecule type" value="Genomic_DNA"/>
</dbReference>